<reference evidence="2" key="1">
    <citation type="journal article" date="2019" name="Int. J. Syst. Evol. Microbiol.">
        <title>The Global Catalogue of Microorganisms (GCM) 10K type strain sequencing project: providing services to taxonomists for standard genome sequencing and annotation.</title>
        <authorList>
            <consortium name="The Broad Institute Genomics Platform"/>
            <consortium name="The Broad Institute Genome Sequencing Center for Infectious Disease"/>
            <person name="Wu L."/>
            <person name="Ma J."/>
        </authorList>
    </citation>
    <scope>NUCLEOTIDE SEQUENCE [LARGE SCALE GENOMIC DNA]</scope>
    <source>
        <strain evidence="2">JCM 17316</strain>
    </source>
</reference>
<gene>
    <name evidence="1" type="ORF">GCM10022416_32410</name>
</gene>
<comment type="caution">
    <text evidence="1">The sequence shown here is derived from an EMBL/GenBank/DDBJ whole genome shotgun (WGS) entry which is preliminary data.</text>
</comment>
<dbReference type="EMBL" id="BAABDO010000044">
    <property type="protein sequence ID" value="GAA4142898.1"/>
    <property type="molecule type" value="Genomic_DNA"/>
</dbReference>
<organism evidence="1 2">
    <name type="scientific">Actinomadura keratinilytica</name>
    <dbReference type="NCBI Taxonomy" id="547461"/>
    <lineage>
        <taxon>Bacteria</taxon>
        <taxon>Bacillati</taxon>
        <taxon>Actinomycetota</taxon>
        <taxon>Actinomycetes</taxon>
        <taxon>Streptosporangiales</taxon>
        <taxon>Thermomonosporaceae</taxon>
        <taxon>Actinomadura</taxon>
    </lineage>
</organism>
<dbReference type="PANTHER" id="PTHR38479">
    <property type="entry name" value="LMO0824 PROTEIN"/>
    <property type="match status" value="1"/>
</dbReference>
<keyword evidence="1" id="KW-0238">DNA-binding</keyword>
<dbReference type="GO" id="GO:0003677">
    <property type="term" value="F:DNA binding"/>
    <property type="evidence" value="ECO:0007669"/>
    <property type="project" value="UniProtKB-KW"/>
</dbReference>
<evidence type="ECO:0000313" key="2">
    <source>
        <dbReference type="Proteomes" id="UP001500266"/>
    </source>
</evidence>
<dbReference type="Pfam" id="PF06224">
    <property type="entry name" value="AlkZ-like"/>
    <property type="match status" value="1"/>
</dbReference>
<sequence length="360" mass="38197">MAVSWGQVLAWRMRRQFVDPPGDGSAVGIARRLAGVQAQVASAAELAVAVRQARPVPGDVPRALWEERTLVKTWAMRGTLHLLPVEEAGAYLALCGTLRNWEKPSWQRTFGATPADLEAIAAAAAGALAGGKALTRQELTAAIVDETGSAHLAEVLGSGWGTLLKPLAWWGVLCHGPSRGSRVTFTSPEGLPGWRGLPPPEEAARTVIRAYLGAHGPATPQAFDNWLTRGGSRKRDLKGWFAALADELATVEVDGEPMYVLAEHADELAATEPSRSVRLLGGFDPYVLGAGTNAAYLIPAERRAEVSRAAGWIAPVVLYEGRVAGTWEAEDGEVAVTPFEDLPAGPLEAEIARVRSLSAA</sequence>
<proteinExistence type="predicted"/>
<name>A0ABP7YY68_9ACTN</name>
<evidence type="ECO:0000313" key="1">
    <source>
        <dbReference type="EMBL" id="GAA4142898.1"/>
    </source>
</evidence>
<dbReference type="RefSeq" id="WP_345022221.1">
    <property type="nucleotide sequence ID" value="NZ_BAABDO010000044.1"/>
</dbReference>
<keyword evidence="2" id="KW-1185">Reference proteome</keyword>
<dbReference type="Proteomes" id="UP001500266">
    <property type="component" value="Unassembled WGS sequence"/>
</dbReference>
<dbReference type="InterPro" id="IPR009351">
    <property type="entry name" value="AlkZ-like"/>
</dbReference>
<protein>
    <submittedName>
        <fullName evidence="1">Winged helix DNA-binding domain-containing protein</fullName>
    </submittedName>
</protein>
<accession>A0ABP7YY68</accession>
<dbReference type="PANTHER" id="PTHR38479:SF2">
    <property type="entry name" value="WINGED HELIX DNA-BINDING DOMAIN-CONTAINING PROTEIN"/>
    <property type="match status" value="1"/>
</dbReference>